<dbReference type="GO" id="GO:0006338">
    <property type="term" value="P:chromatin remodeling"/>
    <property type="evidence" value="ECO:0007669"/>
    <property type="project" value="InterPro"/>
</dbReference>
<comment type="caution">
    <text evidence="8">The sequence shown here is derived from an EMBL/GenBank/DDBJ whole genome shotgun (WGS) entry which is preliminary data.</text>
</comment>
<evidence type="ECO:0000256" key="2">
    <source>
        <dbReference type="ARBA" id="ARBA00023015"/>
    </source>
</evidence>
<dbReference type="OrthoDB" id="49520at2759"/>
<protein>
    <recommendedName>
        <fullName evidence="7">Vps72/YL1 C-terminal domain-containing protein</fullName>
    </recommendedName>
</protein>
<evidence type="ECO:0000256" key="3">
    <source>
        <dbReference type="ARBA" id="ARBA00023163"/>
    </source>
</evidence>
<dbReference type="Pfam" id="PF08265">
    <property type="entry name" value="YL1_C"/>
    <property type="match status" value="1"/>
</dbReference>
<dbReference type="SMART" id="SM00993">
    <property type="entry name" value="YL1_C"/>
    <property type="match status" value="1"/>
</dbReference>
<sequence>MLLYFTILAHHIFFSLIVYRLDSHDPRSYKKEQMPPRKKPRQSSASTSSTPQPPDKVVDYYNFYDAPRPFKNPQWHNNKRNKIFKQVMAIERERERSALEAFKSAKQRLADARNGEVEVSAEELQQLEQLPESLNLTNWFTIECPPSLLPPAKLCDITGLAANYTDPRTRLRYNSLQVYDVIKTLQPSSVQQLLAIRRSETVLR</sequence>
<evidence type="ECO:0000313" key="9">
    <source>
        <dbReference type="Proteomes" id="UP000310189"/>
    </source>
</evidence>
<dbReference type="InterPro" id="IPR029525">
    <property type="entry name" value="INO80C/Ies6"/>
</dbReference>
<feature type="domain" description="Vps72/YL1 C-terminal" evidence="7">
    <location>
        <begin position="153"/>
        <end position="182"/>
    </location>
</feature>
<evidence type="ECO:0000256" key="1">
    <source>
        <dbReference type="ARBA" id="ARBA00004123"/>
    </source>
</evidence>
<evidence type="ECO:0000313" key="8">
    <source>
        <dbReference type="EMBL" id="TIA86803.1"/>
    </source>
</evidence>
<keyword evidence="3" id="KW-0804">Transcription</keyword>
<evidence type="ECO:0000256" key="6">
    <source>
        <dbReference type="SAM" id="SignalP"/>
    </source>
</evidence>
<gene>
    <name evidence="8" type="ORF">E3P99_03569</name>
</gene>
<keyword evidence="4" id="KW-0539">Nucleus</keyword>
<evidence type="ECO:0000256" key="4">
    <source>
        <dbReference type="ARBA" id="ARBA00023242"/>
    </source>
</evidence>
<dbReference type="AlphaFoldDB" id="A0A4V6TMA9"/>
<dbReference type="PANTHER" id="PTHR31200:SF1">
    <property type="entry name" value="INO80 COMPLEX SUBUNIT C"/>
    <property type="match status" value="1"/>
</dbReference>
<keyword evidence="2" id="KW-0805">Transcription regulation</keyword>
<dbReference type="Proteomes" id="UP000310189">
    <property type="component" value="Unassembled WGS sequence"/>
</dbReference>
<dbReference type="GO" id="GO:0031011">
    <property type="term" value="C:Ino80 complex"/>
    <property type="evidence" value="ECO:0007669"/>
    <property type="project" value="InterPro"/>
</dbReference>
<evidence type="ECO:0000256" key="5">
    <source>
        <dbReference type="SAM" id="MobiDB-lite"/>
    </source>
</evidence>
<feature type="region of interest" description="Disordered" evidence="5">
    <location>
        <begin position="27"/>
        <end position="57"/>
    </location>
</feature>
<keyword evidence="6" id="KW-0732">Signal</keyword>
<comment type="subcellular location">
    <subcellularLocation>
        <location evidence="1">Nucleus</location>
    </subcellularLocation>
</comment>
<dbReference type="EMBL" id="SPNW01000074">
    <property type="protein sequence ID" value="TIA86803.1"/>
    <property type="molecule type" value="Genomic_DNA"/>
</dbReference>
<proteinExistence type="predicted"/>
<evidence type="ECO:0000259" key="7">
    <source>
        <dbReference type="SMART" id="SM00993"/>
    </source>
</evidence>
<accession>A0A4V6TMA9</accession>
<keyword evidence="9" id="KW-1185">Reference proteome</keyword>
<organism evidence="8 9">
    <name type="scientific">Wallemia hederae</name>
    <dbReference type="NCBI Taxonomy" id="1540922"/>
    <lineage>
        <taxon>Eukaryota</taxon>
        <taxon>Fungi</taxon>
        <taxon>Dikarya</taxon>
        <taxon>Basidiomycota</taxon>
        <taxon>Wallemiomycotina</taxon>
        <taxon>Wallemiomycetes</taxon>
        <taxon>Wallemiales</taxon>
        <taxon>Wallemiaceae</taxon>
        <taxon>Wallemia</taxon>
    </lineage>
</organism>
<dbReference type="InterPro" id="IPR013272">
    <property type="entry name" value="Vps72/YL1_C"/>
</dbReference>
<reference evidence="8 9" key="1">
    <citation type="submission" date="2019-03" db="EMBL/GenBank/DDBJ databases">
        <title>Sequencing 23 genomes of Wallemia ichthyophaga.</title>
        <authorList>
            <person name="Gostincar C."/>
        </authorList>
    </citation>
    <scope>NUCLEOTIDE SEQUENCE [LARGE SCALE GENOMIC DNA]</scope>
    <source>
        <strain evidence="8 9">EXF-5753</strain>
    </source>
</reference>
<feature type="chain" id="PRO_5020500814" description="Vps72/YL1 C-terminal domain-containing protein" evidence="6">
    <location>
        <begin position="24"/>
        <end position="204"/>
    </location>
</feature>
<dbReference type="PANTHER" id="PTHR31200">
    <property type="entry name" value="INO80 COMPLEX SUBUNIT C"/>
    <property type="match status" value="1"/>
</dbReference>
<feature type="signal peptide" evidence="6">
    <location>
        <begin position="1"/>
        <end position="23"/>
    </location>
</feature>
<name>A0A4V6TMA9_9BASI</name>